<dbReference type="GeneID" id="20308169"/>
<protein>
    <submittedName>
        <fullName evidence="1">Uncharacterized protein</fullName>
    </submittedName>
</protein>
<sequence length="108" mass="11747">MPTVNVPTGETQALVLSEEAQCQFGQKFRHGVRYAPASLIVPSSGRPIRGKQVTNPACGLLPTPPGHNLAGNSSAKLPPHIVWIRYESKEKRPMAHYRMTGTVVDSET</sequence>
<dbReference type="Proteomes" id="UP000007304">
    <property type="component" value="Unassembled WGS sequence"/>
</dbReference>
<proteinExistence type="predicted"/>
<dbReference type="HOGENOM" id="CLU_2196976_0_0_1"/>
<keyword evidence="2" id="KW-1185">Reference proteome</keyword>
<evidence type="ECO:0000313" key="2">
    <source>
        <dbReference type="Proteomes" id="UP000007304"/>
    </source>
</evidence>
<accession>H6BXG0</accession>
<dbReference type="RefSeq" id="XP_009155852.1">
    <property type="nucleotide sequence ID" value="XM_009157604.1"/>
</dbReference>
<dbReference type="VEuPathDB" id="FungiDB:HMPREF1120_03530"/>
<reference evidence="1" key="1">
    <citation type="submission" date="2011-07" db="EMBL/GenBank/DDBJ databases">
        <title>The Genome Sequence of Exophiala (Wangiella) dermatitidis NIH/UT8656.</title>
        <authorList>
            <consortium name="The Broad Institute Genome Sequencing Platform"/>
            <person name="Cuomo C."/>
            <person name="Wang Z."/>
            <person name="Hunicke-Smith S."/>
            <person name="Szanislo P.J."/>
            <person name="Earl A."/>
            <person name="Young S.K."/>
            <person name="Zeng Q."/>
            <person name="Gargeya S."/>
            <person name="Fitzgerald M."/>
            <person name="Haas B."/>
            <person name="Abouelleil A."/>
            <person name="Alvarado L."/>
            <person name="Arachchi H.M."/>
            <person name="Berlin A."/>
            <person name="Brown A."/>
            <person name="Chapman S.B."/>
            <person name="Chen Z."/>
            <person name="Dunbar C."/>
            <person name="Freedman E."/>
            <person name="Gearin G."/>
            <person name="Gellesch M."/>
            <person name="Goldberg J."/>
            <person name="Griggs A."/>
            <person name="Gujja S."/>
            <person name="Heiman D."/>
            <person name="Howarth C."/>
            <person name="Larson L."/>
            <person name="Lui A."/>
            <person name="MacDonald P.J.P."/>
            <person name="Montmayeur A."/>
            <person name="Murphy C."/>
            <person name="Neiman D."/>
            <person name="Pearson M."/>
            <person name="Priest M."/>
            <person name="Roberts A."/>
            <person name="Saif S."/>
            <person name="Shea T."/>
            <person name="Shenoy N."/>
            <person name="Sisk P."/>
            <person name="Stolte C."/>
            <person name="Sykes S."/>
            <person name="Wortman J."/>
            <person name="Nusbaum C."/>
            <person name="Birren B."/>
        </authorList>
    </citation>
    <scope>NUCLEOTIDE SEQUENCE</scope>
    <source>
        <strain evidence="1">NIH/UT8656</strain>
    </source>
</reference>
<name>H6BXG0_EXODN</name>
<organism evidence="1 2">
    <name type="scientific">Exophiala dermatitidis (strain ATCC 34100 / CBS 525.76 / NIH/UT8656)</name>
    <name type="common">Black yeast</name>
    <name type="synonym">Wangiella dermatitidis</name>
    <dbReference type="NCBI Taxonomy" id="858893"/>
    <lineage>
        <taxon>Eukaryota</taxon>
        <taxon>Fungi</taxon>
        <taxon>Dikarya</taxon>
        <taxon>Ascomycota</taxon>
        <taxon>Pezizomycotina</taxon>
        <taxon>Eurotiomycetes</taxon>
        <taxon>Chaetothyriomycetidae</taxon>
        <taxon>Chaetothyriales</taxon>
        <taxon>Herpotrichiellaceae</taxon>
        <taxon>Exophiala</taxon>
    </lineage>
</organism>
<dbReference type="AlphaFoldDB" id="H6BXG0"/>
<dbReference type="InParanoid" id="H6BXG0"/>
<evidence type="ECO:0000313" key="1">
    <source>
        <dbReference type="EMBL" id="EHY55391.1"/>
    </source>
</evidence>
<dbReference type="EMBL" id="JH226132">
    <property type="protein sequence ID" value="EHY55391.1"/>
    <property type="molecule type" value="Genomic_DNA"/>
</dbReference>
<gene>
    <name evidence="1" type="ORF">HMPREF1120_03530</name>
</gene>